<evidence type="ECO:0000313" key="3">
    <source>
        <dbReference type="EMBL" id="GGE07203.1"/>
    </source>
</evidence>
<keyword evidence="2" id="KW-0812">Transmembrane</keyword>
<accession>A0A916ZP00</accession>
<sequence length="378" mass="40323">MATTTKFPPRHASEGWHPAVPPSTNRRRQGATVLPTTAAPNPSSLLLNRLLAIALLVMAIAFSTAQPARADVFNLGEYSFILGEEPGLYELIVSLPEAVTNASPVIWPAGCTQIDQSRQTQSGRARLSFTIKCDRDLVRADTITTPWAVDGAAFTSSAMGVQAQSQLQATETGVVLPIGVTDVVQRPFTTVAGDFLTQGFWHILGNWDHLAFVLCLCMLTRGRTLVMLVTIFTVGHSLSLALAFFEVVSVPVPPVEAVIALSIAFMAREALLAKNPGHEDRTTRLRYAVVVGAFGLLHGLGFATVLGELGVPDHERVTGLVFFNLGVEAGQLAFVAAVISLAALARTAGQAQPFRLAALYGAGAIGSFWLFERVASFT</sequence>
<protein>
    <recommendedName>
        <fullName evidence="5">HupE/UreJ family protein</fullName>
    </recommendedName>
</protein>
<organism evidence="3 4">
    <name type="scientific">Sandarakinorhabdus glacialis</name>
    <dbReference type="NCBI Taxonomy" id="1614636"/>
    <lineage>
        <taxon>Bacteria</taxon>
        <taxon>Pseudomonadati</taxon>
        <taxon>Pseudomonadota</taxon>
        <taxon>Alphaproteobacteria</taxon>
        <taxon>Sphingomonadales</taxon>
        <taxon>Sphingosinicellaceae</taxon>
        <taxon>Sandarakinorhabdus</taxon>
    </lineage>
</organism>
<name>A0A916ZP00_9SPHN</name>
<comment type="caution">
    <text evidence="3">The sequence shown here is derived from an EMBL/GenBank/DDBJ whole genome shotgun (WGS) entry which is preliminary data.</text>
</comment>
<keyword evidence="4" id="KW-1185">Reference proteome</keyword>
<evidence type="ECO:0000256" key="2">
    <source>
        <dbReference type="SAM" id="Phobius"/>
    </source>
</evidence>
<dbReference type="RefSeq" id="WP_243450575.1">
    <property type="nucleotide sequence ID" value="NZ_BMJM01000003.1"/>
</dbReference>
<dbReference type="InterPro" id="IPR032809">
    <property type="entry name" value="Put_HupE_UreJ"/>
</dbReference>
<feature type="transmembrane region" description="Helical" evidence="2">
    <location>
        <begin position="225"/>
        <end position="245"/>
    </location>
</feature>
<evidence type="ECO:0008006" key="5">
    <source>
        <dbReference type="Google" id="ProtNLM"/>
    </source>
</evidence>
<gene>
    <name evidence="3" type="ORF">GCM10011529_12010</name>
</gene>
<keyword evidence="2" id="KW-1133">Transmembrane helix</keyword>
<feature type="transmembrane region" description="Helical" evidence="2">
    <location>
        <begin position="319"/>
        <end position="342"/>
    </location>
</feature>
<reference evidence="3" key="1">
    <citation type="journal article" date="2014" name="Int. J. Syst. Evol. Microbiol.">
        <title>Complete genome sequence of Corynebacterium casei LMG S-19264T (=DSM 44701T), isolated from a smear-ripened cheese.</title>
        <authorList>
            <consortium name="US DOE Joint Genome Institute (JGI-PGF)"/>
            <person name="Walter F."/>
            <person name="Albersmeier A."/>
            <person name="Kalinowski J."/>
            <person name="Ruckert C."/>
        </authorList>
    </citation>
    <scope>NUCLEOTIDE SEQUENCE</scope>
    <source>
        <strain evidence="3">CGMCC 1.15519</strain>
    </source>
</reference>
<dbReference type="Proteomes" id="UP000635071">
    <property type="component" value="Unassembled WGS sequence"/>
</dbReference>
<proteinExistence type="predicted"/>
<keyword evidence="2" id="KW-0472">Membrane</keyword>
<dbReference type="Pfam" id="PF13795">
    <property type="entry name" value="HupE_UreJ_2"/>
    <property type="match status" value="1"/>
</dbReference>
<dbReference type="AlphaFoldDB" id="A0A916ZP00"/>
<feature type="transmembrane region" description="Helical" evidence="2">
    <location>
        <begin position="257"/>
        <end position="273"/>
    </location>
</feature>
<evidence type="ECO:0000313" key="4">
    <source>
        <dbReference type="Proteomes" id="UP000635071"/>
    </source>
</evidence>
<dbReference type="EMBL" id="BMJM01000003">
    <property type="protein sequence ID" value="GGE07203.1"/>
    <property type="molecule type" value="Genomic_DNA"/>
</dbReference>
<feature type="transmembrane region" description="Helical" evidence="2">
    <location>
        <begin position="285"/>
        <end position="307"/>
    </location>
</feature>
<feature type="region of interest" description="Disordered" evidence="1">
    <location>
        <begin position="1"/>
        <end position="28"/>
    </location>
</feature>
<evidence type="ECO:0000256" key="1">
    <source>
        <dbReference type="SAM" id="MobiDB-lite"/>
    </source>
</evidence>
<feature type="transmembrane region" description="Helical" evidence="2">
    <location>
        <begin position="354"/>
        <end position="371"/>
    </location>
</feature>
<reference evidence="3" key="2">
    <citation type="submission" date="2020-09" db="EMBL/GenBank/DDBJ databases">
        <authorList>
            <person name="Sun Q."/>
            <person name="Zhou Y."/>
        </authorList>
    </citation>
    <scope>NUCLEOTIDE SEQUENCE</scope>
    <source>
        <strain evidence="3">CGMCC 1.15519</strain>
    </source>
</reference>